<feature type="compositionally biased region" description="Polar residues" evidence="5">
    <location>
        <begin position="758"/>
        <end position="784"/>
    </location>
</feature>
<feature type="region of interest" description="Disordered" evidence="5">
    <location>
        <begin position="154"/>
        <end position="177"/>
    </location>
</feature>
<dbReference type="PANTHER" id="PTHR23189">
    <property type="entry name" value="RNA RECOGNITION MOTIF-CONTAINING"/>
    <property type="match status" value="1"/>
</dbReference>
<feature type="region of interest" description="Disordered" evidence="5">
    <location>
        <begin position="724"/>
        <end position="784"/>
    </location>
</feature>
<feature type="compositionally biased region" description="Polar residues" evidence="5">
    <location>
        <begin position="969"/>
        <end position="981"/>
    </location>
</feature>
<comment type="subcellular location">
    <subcellularLocation>
        <location evidence="1">Nucleus</location>
    </subcellularLocation>
</comment>
<feature type="compositionally biased region" description="Gly residues" evidence="5">
    <location>
        <begin position="744"/>
        <end position="756"/>
    </location>
</feature>
<dbReference type="InterPro" id="IPR035979">
    <property type="entry name" value="RBD_domain_sf"/>
</dbReference>
<dbReference type="CDD" id="cd21546">
    <property type="entry name" value="SPOC_FPA-like"/>
    <property type="match status" value="1"/>
</dbReference>
<dbReference type="PROSITE" id="PS50102">
    <property type="entry name" value="RRM"/>
    <property type="match status" value="2"/>
</dbReference>
<evidence type="ECO:0000256" key="1">
    <source>
        <dbReference type="ARBA" id="ARBA00004123"/>
    </source>
</evidence>
<dbReference type="Pfam" id="PF00076">
    <property type="entry name" value="RRM_1"/>
    <property type="match status" value="2"/>
</dbReference>
<dbReference type="Pfam" id="PF07744">
    <property type="entry name" value="SPOC"/>
    <property type="match status" value="1"/>
</dbReference>
<dbReference type="OMA" id="WHNIPFE"/>
<dbReference type="GO" id="GO:0003723">
    <property type="term" value="F:RNA binding"/>
    <property type="evidence" value="ECO:0007669"/>
    <property type="project" value="UniProtKB-UniRule"/>
</dbReference>
<feature type="region of interest" description="Disordered" evidence="5">
    <location>
        <begin position="399"/>
        <end position="422"/>
    </location>
</feature>
<feature type="domain" description="RRM" evidence="6">
    <location>
        <begin position="51"/>
        <end position="123"/>
    </location>
</feature>
<evidence type="ECO:0000256" key="4">
    <source>
        <dbReference type="PROSITE-ProRule" id="PRU00176"/>
    </source>
</evidence>
<dbReference type="InterPro" id="IPR000504">
    <property type="entry name" value="RRM_dom"/>
</dbReference>
<feature type="region of interest" description="Disordered" evidence="5">
    <location>
        <begin position="941"/>
        <end position="995"/>
    </location>
</feature>
<dbReference type="Gene3D" id="3.30.70.330">
    <property type="match status" value="2"/>
</dbReference>
<feature type="region of interest" description="Disordered" evidence="5">
    <location>
        <begin position="890"/>
        <end position="912"/>
    </location>
</feature>
<dbReference type="EMBL" id="EF676260">
    <property type="protein sequence ID" value="ABR16173.1"/>
    <property type="molecule type" value="mRNA"/>
</dbReference>
<dbReference type="AlphaFoldDB" id="B8LKJ3"/>
<reference evidence="7" key="1">
    <citation type="submission" date="2007-06" db="EMBL/GenBank/DDBJ databases">
        <title>Full length cDNA sequences from Sitka Spruce (Picea sitchensis).</title>
        <authorList>
            <person name="Ralph S.G."/>
            <person name="Chun H.E."/>
            <person name="Liao N."/>
            <person name="Ali J."/>
            <person name="Reid K."/>
            <person name="Kolosova N."/>
            <person name="Cooper N."/>
            <person name="Cullis C."/>
            <person name="Jancsik S."/>
            <person name="Moore R."/>
            <person name="Mayo M."/>
            <person name="Wagner S."/>
            <person name="Holt R.A."/>
            <person name="Jones S.J.M."/>
            <person name="Marra M.A."/>
            <person name="Ritland C.E."/>
            <person name="Ritland K."/>
            <person name="Bohlmann J."/>
        </authorList>
    </citation>
    <scope>NUCLEOTIDE SEQUENCE</scope>
    <source>
        <tissue evidence="7">Green portion of the leader tissue</tissue>
    </source>
</reference>
<evidence type="ECO:0000259" key="6">
    <source>
        <dbReference type="PROSITE" id="PS50102"/>
    </source>
</evidence>
<dbReference type="InterPro" id="IPR012921">
    <property type="entry name" value="SPOC_C"/>
</dbReference>
<feature type="domain" description="RRM" evidence="6">
    <location>
        <begin position="181"/>
        <end position="254"/>
    </location>
</feature>
<feature type="compositionally biased region" description="Low complexity" evidence="5">
    <location>
        <begin position="724"/>
        <end position="735"/>
    </location>
</feature>
<dbReference type="GO" id="GO:0005634">
    <property type="term" value="C:nucleus"/>
    <property type="evidence" value="ECO:0007669"/>
    <property type="project" value="UniProtKB-SubCell"/>
</dbReference>
<feature type="compositionally biased region" description="Basic and acidic residues" evidence="5">
    <location>
        <begin position="982"/>
        <end position="993"/>
    </location>
</feature>
<accession>B8LKJ3</accession>
<name>B8LKJ3_PICSI</name>
<protein>
    <recommendedName>
        <fullName evidence="6">RRM domain-containing protein</fullName>
    </recommendedName>
</protein>
<dbReference type="CDD" id="cd00590">
    <property type="entry name" value="RRM_SF"/>
    <property type="match status" value="2"/>
</dbReference>
<evidence type="ECO:0000256" key="2">
    <source>
        <dbReference type="ARBA" id="ARBA00022884"/>
    </source>
</evidence>
<feature type="region of interest" description="Disordered" evidence="5">
    <location>
        <begin position="677"/>
        <end position="704"/>
    </location>
</feature>
<feature type="compositionally biased region" description="Polar residues" evidence="5">
    <location>
        <begin position="943"/>
        <end position="955"/>
    </location>
</feature>
<sequence>MFANSRDQKSGVGVKWGTPFAKDRVHGPRFDEKSHLFGAQKTESDTIQASRNLWVGNVYQNVTETALAEQFSRFGEIESITVYSARNYAFINFRKEEDAVIAKRSLQGLVLSGLALRIEFAKGDSHLSSSHHADEHSRLRDDRRLAEVVGFSGLRDSRVPGPNSDASSDKHKEDKDAEPSEVLWIGFPSYMEIDEMGLRKEFSPFGEIEHITTFPGRTYAFVQFCSVVAACRAKEALQGKLFNNPRVNICFSKREVRSIEHGRNSVNGTLPFSHKVAMNSGIGSKVVENLRQERNHGISHRALGMPSPSFSSNSERMHSGSNINLLGRANSMKTISGGYDDIRAIRLGSDLGATKEVSELSVNSPGIERSPFWHTNTPDKSRGGGSYFEDIWDSSSADDMASREVKRPRFGTVPGRDPSEVPFLEQGRDLQRFYPPRTGAMNPGPEGYKFSQFPIGNDGDVGASHCSANIIADNARHSTRPSHQIDGPWNAPNNFESVVASGISPPLDSAKWDGHMSDTHHGALNEEWKWQGTIAKGGTPVCRARCFPVGKVLDVTLPEFLNCTARTGLDMLAKHFYQAGSVGVVFFVPENDPDIIPYNEFMHYLGEKQRAAVAKLGEGTTLFLVPPSQFSEQVLKVPGNVSISGVILKFQQLNTSYGSPAQPSSELMNAQPQSFLHRAPITGGPPIHDDNSYPNPSSPFSHQRYSGQGNISLYSENFQPPNASFSSWQPHPSSSAGPIIYQGHGSGGASSTGSYGGTMNTNVVNENRTHHPSPQNQGFASSWSSLNPERTLVSNSRAGTFVTESSSVLMSSQSEFASTQQSLTVQQQQSCTPATNVEQQFLGFPNNSSIGQSDQNQQLQRPFLPTSVSIPQLQHDHLAQLATLLGQRSQSAQLPVSQPVQENQQQPSPPISQALQNFSAVPQANLQVQATASMQSSSSQFSYGHQLQQHTSQLSALPRGGHVNDAATAESQMVPDNQTQNDGREESEPDPQKRLQATLQLAAALLQQIQQQSRTGDQQ</sequence>
<dbReference type="FunFam" id="3.30.70.330:FF:000522">
    <property type="entry name" value="RNA recognition motif (RRM)-containing protein"/>
    <property type="match status" value="1"/>
</dbReference>
<evidence type="ECO:0000313" key="7">
    <source>
        <dbReference type="EMBL" id="ABR16173.1"/>
    </source>
</evidence>
<dbReference type="SUPFAM" id="SSF54928">
    <property type="entry name" value="RNA-binding domain, RBD"/>
    <property type="match status" value="2"/>
</dbReference>
<dbReference type="InterPro" id="IPR012677">
    <property type="entry name" value="Nucleotide-bd_a/b_plait_sf"/>
</dbReference>
<evidence type="ECO:0000256" key="3">
    <source>
        <dbReference type="ARBA" id="ARBA00023242"/>
    </source>
</evidence>
<evidence type="ECO:0000256" key="5">
    <source>
        <dbReference type="SAM" id="MobiDB-lite"/>
    </source>
</evidence>
<proteinExistence type="evidence at transcript level"/>
<keyword evidence="2 4" id="KW-0694">RNA-binding</keyword>
<keyword evidence="3" id="KW-0539">Nucleus</keyword>
<dbReference type="SMART" id="SM00360">
    <property type="entry name" value="RRM"/>
    <property type="match status" value="2"/>
</dbReference>
<organism evidence="7">
    <name type="scientific">Picea sitchensis</name>
    <name type="common">Sitka spruce</name>
    <name type="synonym">Pinus sitchensis</name>
    <dbReference type="NCBI Taxonomy" id="3332"/>
    <lineage>
        <taxon>Eukaryota</taxon>
        <taxon>Viridiplantae</taxon>
        <taxon>Streptophyta</taxon>
        <taxon>Embryophyta</taxon>
        <taxon>Tracheophyta</taxon>
        <taxon>Spermatophyta</taxon>
        <taxon>Pinopsida</taxon>
        <taxon>Pinidae</taxon>
        <taxon>Conifers I</taxon>
        <taxon>Pinales</taxon>
        <taxon>Pinaceae</taxon>
        <taxon>Picea</taxon>
    </lineage>
</organism>
<feature type="compositionally biased region" description="Basic and acidic residues" evidence="5">
    <location>
        <begin position="167"/>
        <end position="177"/>
    </location>
</feature>
<feature type="compositionally biased region" description="Polar residues" evidence="5">
    <location>
        <begin position="692"/>
        <end position="704"/>
    </location>
</feature>